<dbReference type="AlphaFoldDB" id="A0A0P7USI2"/>
<dbReference type="Proteomes" id="UP000034805">
    <property type="component" value="Unassembled WGS sequence"/>
</dbReference>
<comment type="caution">
    <text evidence="1">The sequence shown here is derived from an EMBL/GenBank/DDBJ whole genome shotgun (WGS) entry which is preliminary data.</text>
</comment>
<evidence type="ECO:0000313" key="1">
    <source>
        <dbReference type="EMBL" id="KPP62411.1"/>
    </source>
</evidence>
<proteinExistence type="predicted"/>
<dbReference type="InterPro" id="IPR052789">
    <property type="entry name" value="SSUH2_homolog"/>
</dbReference>
<sequence length="302" mass="34714">MCDLTFSFRQPFVSSRVPSVSEDMAREALLKFVGKKWTYSSKPARNLVFKDLKPYTVYRYRLETYTESRSSAWDCEPHTDQFVDGPQYGQSPPPWAVAVEGPPMYTDLTQKVRVPHSSFVKVSAPGNTLVRMLDQHVTGVMGEEGCDVITAMEEKECNHCHAKGHRCCTSCSGHRNLMHYIVLTITWKNHVFEFIPDRVPDFPVKKFEKVSGDPFFIDESILVYPIVGFPDQDICSESRRIIEEHLNKFSSMSRILQQRQTIEVVPLTQAFYSYNGKNYDYFVFGFENKVHAPKYPSSCSIL</sequence>
<evidence type="ECO:0000313" key="2">
    <source>
        <dbReference type="Proteomes" id="UP000034805"/>
    </source>
</evidence>
<name>A0A0P7USI2_SCLFO</name>
<organism evidence="1 2">
    <name type="scientific">Scleropages formosus</name>
    <name type="common">Asian bonytongue</name>
    <name type="synonym">Osteoglossum formosum</name>
    <dbReference type="NCBI Taxonomy" id="113540"/>
    <lineage>
        <taxon>Eukaryota</taxon>
        <taxon>Metazoa</taxon>
        <taxon>Chordata</taxon>
        <taxon>Craniata</taxon>
        <taxon>Vertebrata</taxon>
        <taxon>Euteleostomi</taxon>
        <taxon>Actinopterygii</taxon>
        <taxon>Neopterygii</taxon>
        <taxon>Teleostei</taxon>
        <taxon>Osteoglossocephala</taxon>
        <taxon>Osteoglossomorpha</taxon>
        <taxon>Osteoglossiformes</taxon>
        <taxon>Osteoglossidae</taxon>
        <taxon>Scleropages</taxon>
    </lineage>
</organism>
<protein>
    <submittedName>
        <fullName evidence="1">Protein SSUH2-like</fullName>
    </submittedName>
</protein>
<reference evidence="1 2" key="1">
    <citation type="submission" date="2015-08" db="EMBL/GenBank/DDBJ databases">
        <title>The genome of the Asian arowana (Scleropages formosus).</title>
        <authorList>
            <person name="Tan M.H."/>
            <person name="Gan H.M."/>
            <person name="Croft L.J."/>
            <person name="Austin C.M."/>
        </authorList>
    </citation>
    <scope>NUCLEOTIDE SEQUENCE [LARGE SCALE GENOMIC DNA]</scope>
    <source>
        <strain evidence="1">Aro1</strain>
    </source>
</reference>
<dbReference type="PANTHER" id="PTHR48465">
    <property type="entry name" value="PROTEIN SSUH2 HOMOLOG"/>
    <property type="match status" value="1"/>
</dbReference>
<gene>
    <name evidence="1" type="ORF">Z043_119409</name>
</gene>
<accession>A0A0P7USI2</accession>
<dbReference type="PANTHER" id="PTHR48465:SF1">
    <property type="entry name" value="PROTEIN SSUH2 HOMOLOG"/>
    <property type="match status" value="1"/>
</dbReference>
<dbReference type="EMBL" id="JARO02008717">
    <property type="protein sequence ID" value="KPP62411.1"/>
    <property type="molecule type" value="Genomic_DNA"/>
</dbReference>